<feature type="transmembrane region" description="Helical" evidence="2">
    <location>
        <begin position="139"/>
        <end position="159"/>
    </location>
</feature>
<dbReference type="Proteomes" id="UP000428260">
    <property type="component" value="Chromosome"/>
</dbReference>
<protein>
    <submittedName>
        <fullName evidence="3">Uncharacterized protein</fullName>
    </submittedName>
</protein>
<dbReference type="KEGG" id="mcos:GM418_11280"/>
<evidence type="ECO:0000313" key="4">
    <source>
        <dbReference type="Proteomes" id="UP000428260"/>
    </source>
</evidence>
<dbReference type="EMBL" id="CP046401">
    <property type="protein sequence ID" value="QGY44216.1"/>
    <property type="molecule type" value="Genomic_DNA"/>
</dbReference>
<keyword evidence="2" id="KW-0472">Membrane</keyword>
<feature type="region of interest" description="Disordered" evidence="1">
    <location>
        <begin position="178"/>
        <end position="213"/>
    </location>
</feature>
<dbReference type="AlphaFoldDB" id="A0A6I6JMP8"/>
<proteinExistence type="predicted"/>
<feature type="compositionally biased region" description="Basic and acidic residues" evidence="1">
    <location>
        <begin position="200"/>
        <end position="213"/>
    </location>
</feature>
<keyword evidence="2" id="KW-0812">Transmembrane</keyword>
<dbReference type="RefSeq" id="WP_158866097.1">
    <property type="nucleotide sequence ID" value="NZ_CP046401.1"/>
</dbReference>
<keyword evidence="4" id="KW-1185">Reference proteome</keyword>
<keyword evidence="2" id="KW-1133">Transmembrane helix</keyword>
<reference evidence="3 4" key="1">
    <citation type="submission" date="2019-11" db="EMBL/GenBank/DDBJ databases">
        <authorList>
            <person name="Zheng R.K."/>
            <person name="Sun C.M."/>
        </authorList>
    </citation>
    <scope>NUCLEOTIDE SEQUENCE [LARGE SCALE GENOMIC DNA]</scope>
    <source>
        <strain evidence="3 4">WC007</strain>
    </source>
</reference>
<accession>A0A6I6JMP8</accession>
<sequence>MKINKNNYESYFVDYLEGNLDEKLVDDFIEFLQQNPELKKELSLFDSVSVIPEKIEFTQKKKLYKEKYDGENAFNQAAIERLEGEISEKENKNFEKYLSKHPEKKKEEVLFSYTKLQPDESLVFKKKQKLYHYSAGRTVLLWSARIAAVLVLAFMVYVLTDQKANNLIPDSQVVSLEKDNTKKDADPVTKETENIETPVEQDKTKEKEQKVKKEIKTTDPVVKKPAPKAKETKSLRETTKGRMGGEDLALHRIPLDVPSKMNGITASVKTTILDVPLATMKLHNAETPVYEERLLADVVKEKTGIDKLSLNKIKKAGLNLVSNITKDNLSYETNKNGDITEINYDSRLLAFSIPTHNEEAGE</sequence>
<gene>
    <name evidence="3" type="ORF">GM418_11280</name>
</gene>
<feature type="compositionally biased region" description="Basic and acidic residues" evidence="1">
    <location>
        <begin position="178"/>
        <end position="193"/>
    </location>
</feature>
<evidence type="ECO:0000256" key="1">
    <source>
        <dbReference type="SAM" id="MobiDB-lite"/>
    </source>
</evidence>
<evidence type="ECO:0000256" key="2">
    <source>
        <dbReference type="SAM" id="Phobius"/>
    </source>
</evidence>
<organism evidence="3 4">
    <name type="scientific">Maribellus comscasis</name>
    <dbReference type="NCBI Taxonomy" id="2681766"/>
    <lineage>
        <taxon>Bacteria</taxon>
        <taxon>Pseudomonadati</taxon>
        <taxon>Bacteroidota</taxon>
        <taxon>Bacteroidia</taxon>
        <taxon>Marinilabiliales</taxon>
        <taxon>Prolixibacteraceae</taxon>
        <taxon>Maribellus</taxon>
    </lineage>
</organism>
<name>A0A6I6JMP8_9BACT</name>
<evidence type="ECO:0000313" key="3">
    <source>
        <dbReference type="EMBL" id="QGY44216.1"/>
    </source>
</evidence>